<evidence type="ECO:0000313" key="2">
    <source>
        <dbReference type="EMBL" id="MBF4802926.1"/>
    </source>
</evidence>
<dbReference type="AlphaFoldDB" id="A0A9D6AEA1"/>
<dbReference type="Pfam" id="PF03486">
    <property type="entry name" value="HI0933_like"/>
    <property type="match status" value="1"/>
</dbReference>
<dbReference type="InterPro" id="IPR057661">
    <property type="entry name" value="RsdA/BaiN/AoA(So)_Rossmann"/>
</dbReference>
<evidence type="ECO:0000259" key="1">
    <source>
        <dbReference type="Pfam" id="PF03486"/>
    </source>
</evidence>
<proteinExistence type="predicted"/>
<gene>
    <name evidence="2" type="ORF">HXK24_03775</name>
</gene>
<feature type="domain" description="RsdA/BaiN/AoA(So)-like Rossmann fold-like" evidence="1">
    <location>
        <begin position="1"/>
        <end position="44"/>
    </location>
</feature>
<evidence type="ECO:0000313" key="3">
    <source>
        <dbReference type="Proteomes" id="UP000787322"/>
    </source>
</evidence>
<dbReference type="SUPFAM" id="SSF51905">
    <property type="entry name" value="FAD/NAD(P)-binding domain"/>
    <property type="match status" value="1"/>
</dbReference>
<dbReference type="Gene3D" id="3.50.50.60">
    <property type="entry name" value="FAD/NAD(P)-binding domain"/>
    <property type="match status" value="1"/>
</dbReference>
<dbReference type="InterPro" id="IPR004792">
    <property type="entry name" value="BaiN-like"/>
</dbReference>
<dbReference type="PANTHER" id="PTHR42887">
    <property type="entry name" value="OS12G0638800 PROTEIN"/>
    <property type="match status" value="1"/>
</dbReference>
<accession>A0A9D6AEA1</accession>
<dbReference type="Proteomes" id="UP000787322">
    <property type="component" value="Unassembled WGS sequence"/>
</dbReference>
<dbReference type="EMBL" id="JABZGU010000071">
    <property type="protein sequence ID" value="MBF4802926.1"/>
    <property type="molecule type" value="Genomic_DNA"/>
</dbReference>
<comment type="caution">
    <text evidence="2">The sequence shown here is derived from an EMBL/GenBank/DDBJ whole genome shotgun (WGS) entry which is preliminary data.</text>
</comment>
<protein>
    <submittedName>
        <fullName evidence="2">NAD(P)/FAD-dependent oxidoreductase</fullName>
    </submittedName>
</protein>
<dbReference type="InterPro" id="IPR036188">
    <property type="entry name" value="FAD/NAD-bd_sf"/>
</dbReference>
<dbReference type="PANTHER" id="PTHR42887:SF2">
    <property type="entry name" value="OS12G0638800 PROTEIN"/>
    <property type="match status" value="1"/>
</dbReference>
<reference evidence="2" key="1">
    <citation type="submission" date="2020-04" db="EMBL/GenBank/DDBJ databases">
        <title>Deep metagenomics examines the oral microbiome during advanced dental caries in children, revealing novel taxa and co-occurrences with host molecules.</title>
        <authorList>
            <person name="Baker J.L."/>
            <person name="Morton J.T."/>
            <person name="Dinis M."/>
            <person name="Alvarez R."/>
            <person name="Tran N.C."/>
            <person name="Knight R."/>
            <person name="Edlund A."/>
        </authorList>
    </citation>
    <scope>NUCLEOTIDE SEQUENCE</scope>
    <source>
        <strain evidence="2">JCVI_3_bin.11</strain>
    </source>
</reference>
<feature type="non-terminal residue" evidence="2">
    <location>
        <position position="1"/>
    </location>
</feature>
<organism evidence="2 3">
    <name type="scientific">Lancefieldella parvula</name>
    <dbReference type="NCBI Taxonomy" id="1382"/>
    <lineage>
        <taxon>Bacteria</taxon>
        <taxon>Bacillati</taxon>
        <taxon>Actinomycetota</taxon>
        <taxon>Coriobacteriia</taxon>
        <taxon>Coriobacteriales</taxon>
        <taxon>Atopobiaceae</taxon>
        <taxon>Lancefieldella</taxon>
    </lineage>
</organism>
<sequence length="62" mass="6436">QVDSITLEAHDIPGLFIAGEALDIDAQCGGFNLSWAWKSGMVAGLAAAKSAGQNCESLKEDN</sequence>
<name>A0A9D6AEA1_9ACTN</name>